<accession>A0A4D9EFF5</accession>
<keyword evidence="2" id="KW-1185">Reference proteome</keyword>
<proteinExistence type="predicted"/>
<reference evidence="1 2" key="1">
    <citation type="submission" date="2019-04" db="EMBL/GenBank/DDBJ databases">
        <title>Draft genome of the big-headed turtle Platysternon megacephalum.</title>
        <authorList>
            <person name="Gong S."/>
        </authorList>
    </citation>
    <scope>NUCLEOTIDE SEQUENCE [LARGE SCALE GENOMIC DNA]</scope>
    <source>
        <strain evidence="1">DO16091913</strain>
        <tissue evidence="1">Muscle</tissue>
    </source>
</reference>
<comment type="caution">
    <text evidence="1">The sequence shown here is derived from an EMBL/GenBank/DDBJ whole genome shotgun (WGS) entry which is preliminary data.</text>
</comment>
<evidence type="ECO:0000313" key="1">
    <source>
        <dbReference type="EMBL" id="TFK06212.1"/>
    </source>
</evidence>
<organism evidence="1 2">
    <name type="scientific">Platysternon megacephalum</name>
    <name type="common">big-headed turtle</name>
    <dbReference type="NCBI Taxonomy" id="55544"/>
    <lineage>
        <taxon>Eukaryota</taxon>
        <taxon>Metazoa</taxon>
        <taxon>Chordata</taxon>
        <taxon>Craniata</taxon>
        <taxon>Vertebrata</taxon>
        <taxon>Euteleostomi</taxon>
        <taxon>Archelosauria</taxon>
        <taxon>Testudinata</taxon>
        <taxon>Testudines</taxon>
        <taxon>Cryptodira</taxon>
        <taxon>Durocryptodira</taxon>
        <taxon>Testudinoidea</taxon>
        <taxon>Platysternidae</taxon>
        <taxon>Platysternon</taxon>
    </lineage>
</organism>
<name>A0A4D9EFF5_9SAUR</name>
<dbReference type="EMBL" id="QXTE01000099">
    <property type="protein sequence ID" value="TFK06212.1"/>
    <property type="molecule type" value="Genomic_DNA"/>
</dbReference>
<dbReference type="Proteomes" id="UP000297703">
    <property type="component" value="Unassembled WGS sequence"/>
</dbReference>
<protein>
    <submittedName>
        <fullName evidence="1">Glutamate-rich protein 6</fullName>
    </submittedName>
</protein>
<sequence>MTGKIILNGVSHDSHLLLGKCVQLPPEKEPKMWFLINNLVPSKEEYKRSVYIAGPAQPTSVDISNFSPLLPHISRQSPSPKNPSHNPRITSCLLHLTFKGLSLWLKSVGCDFFWRQINFNLATRTIKL</sequence>
<evidence type="ECO:0000313" key="2">
    <source>
        <dbReference type="Proteomes" id="UP000297703"/>
    </source>
</evidence>
<gene>
    <name evidence="1" type="ORF">DR999_PMT11058</name>
</gene>
<dbReference type="AlphaFoldDB" id="A0A4D9EFF5"/>
<reference evidence="1 2" key="2">
    <citation type="submission" date="2019-04" db="EMBL/GenBank/DDBJ databases">
        <title>The genome sequence of big-headed turtle.</title>
        <authorList>
            <person name="Gong S."/>
        </authorList>
    </citation>
    <scope>NUCLEOTIDE SEQUENCE [LARGE SCALE GENOMIC DNA]</scope>
    <source>
        <strain evidence="1">DO16091913</strain>
        <tissue evidence="1">Muscle</tissue>
    </source>
</reference>